<feature type="compositionally biased region" description="Basic residues" evidence="1">
    <location>
        <begin position="44"/>
        <end position="56"/>
    </location>
</feature>
<protein>
    <submittedName>
        <fullName evidence="2">Uncharacterized protein</fullName>
    </submittedName>
</protein>
<evidence type="ECO:0000313" key="3">
    <source>
        <dbReference type="Proteomes" id="UP000002357"/>
    </source>
</evidence>
<evidence type="ECO:0000313" key="2">
    <source>
        <dbReference type="EMBL" id="EFG03540.2"/>
    </source>
</evidence>
<organism evidence="2 3">
    <name type="scientific">Streptomyces clavuligerus</name>
    <dbReference type="NCBI Taxonomy" id="1901"/>
    <lineage>
        <taxon>Bacteria</taxon>
        <taxon>Bacillati</taxon>
        <taxon>Actinomycetota</taxon>
        <taxon>Actinomycetes</taxon>
        <taxon>Kitasatosporales</taxon>
        <taxon>Streptomycetaceae</taxon>
        <taxon>Streptomyces</taxon>
    </lineage>
</organism>
<reference evidence="2 3" key="1">
    <citation type="journal article" date="2010" name="Genome Biol. Evol.">
        <title>The sequence of a 1.8-mb bacterial linear plasmid reveals a rich evolutionary reservoir of secondary metabolic pathways.</title>
        <authorList>
            <person name="Medema M.H."/>
            <person name="Trefzer A."/>
            <person name="Kovalchuk A."/>
            <person name="van den Berg M."/>
            <person name="Mueller U."/>
            <person name="Heijne W."/>
            <person name="Wu L."/>
            <person name="Alam M.T."/>
            <person name="Ronning C.M."/>
            <person name="Nierman W.C."/>
            <person name="Bovenberg R.A.L."/>
            <person name="Breitling R."/>
            <person name="Takano E."/>
        </authorList>
    </citation>
    <scope>NUCLEOTIDE SEQUENCE [LARGE SCALE GENOMIC DNA]</scope>
    <source>
        <strain evidence="3">ATCC 27064 / DSM 738 / JCM 4710 / NBRC 13307 / NCIMB 12785 / NRRL 3585 / VKM Ac-602</strain>
        <plasmid evidence="2">pSCL4</plasmid>
    </source>
</reference>
<dbReference type="AlphaFoldDB" id="B5GVS1"/>
<dbReference type="EMBL" id="CM000914">
    <property type="protein sequence ID" value="EFG03540.2"/>
    <property type="molecule type" value="Genomic_DNA"/>
</dbReference>
<proteinExistence type="predicted"/>
<feature type="region of interest" description="Disordered" evidence="1">
    <location>
        <begin position="21"/>
        <end position="65"/>
    </location>
</feature>
<sequence>MLCFLRRVQVRELRRTDRWVAEAQARSPSPGRGTPRHPGPGGMPRHHGSLLPRRRTASSAFPGLA</sequence>
<geneLocation type="plasmid" evidence="2 3">
    <name>pSCL4</name>
</geneLocation>
<keyword evidence="2" id="KW-0614">Plasmid</keyword>
<evidence type="ECO:0000256" key="1">
    <source>
        <dbReference type="SAM" id="MobiDB-lite"/>
    </source>
</evidence>
<accession>B5GVS1</accession>
<name>B5GVS1_STRCL</name>
<gene>
    <name evidence="2" type="ORF">SCLAV_p0045</name>
</gene>
<keyword evidence="3" id="KW-1185">Reference proteome</keyword>
<dbReference type="Proteomes" id="UP000002357">
    <property type="component" value="Plasmid pSCL4"/>
</dbReference>